<protein>
    <recommendedName>
        <fullName evidence="6">T-box domain-containing protein</fullName>
    </recommendedName>
</protein>
<dbReference type="SUPFAM" id="SSF49417">
    <property type="entry name" value="p53-like transcription factors"/>
    <property type="match status" value="1"/>
</dbReference>
<dbReference type="EMBL" id="GL380053">
    <property type="protein sequence ID" value="EGT44358.1"/>
    <property type="molecule type" value="Genomic_DNA"/>
</dbReference>
<dbReference type="OMA" id="QYYAIGF"/>
<dbReference type="HOGENOM" id="CLU_1125386_0_0_1"/>
<accession>G0P3V1</accession>
<dbReference type="InterPro" id="IPR046360">
    <property type="entry name" value="T-box_DNA-bd"/>
</dbReference>
<evidence type="ECO:0000256" key="1">
    <source>
        <dbReference type="ARBA" id="ARBA00023015"/>
    </source>
</evidence>
<dbReference type="eggNOG" id="ENOG502THF9">
    <property type="taxonomic scope" value="Eukaryota"/>
</dbReference>
<keyword evidence="3" id="KW-0804">Transcription</keyword>
<dbReference type="InterPro" id="IPR008967">
    <property type="entry name" value="p53-like_TF_DNA-bd_sf"/>
</dbReference>
<dbReference type="InParanoid" id="G0P3V1"/>
<organism evidence="8">
    <name type="scientific">Caenorhabditis brenneri</name>
    <name type="common">Nematode worm</name>
    <dbReference type="NCBI Taxonomy" id="135651"/>
    <lineage>
        <taxon>Eukaryota</taxon>
        <taxon>Metazoa</taxon>
        <taxon>Ecdysozoa</taxon>
        <taxon>Nematoda</taxon>
        <taxon>Chromadorea</taxon>
        <taxon>Rhabditida</taxon>
        <taxon>Rhabditina</taxon>
        <taxon>Rhabditomorpha</taxon>
        <taxon>Rhabditoidea</taxon>
        <taxon>Rhabditidae</taxon>
        <taxon>Peloderinae</taxon>
        <taxon>Caenorhabditis</taxon>
    </lineage>
</organism>
<dbReference type="AlphaFoldDB" id="G0P3V1"/>
<dbReference type="GO" id="GO:0003677">
    <property type="term" value="F:DNA binding"/>
    <property type="evidence" value="ECO:0007669"/>
    <property type="project" value="UniProtKB-UniRule"/>
</dbReference>
<evidence type="ECO:0000313" key="8">
    <source>
        <dbReference type="Proteomes" id="UP000008068"/>
    </source>
</evidence>
<dbReference type="OrthoDB" id="5834940at2759"/>
<reference evidence="8" key="1">
    <citation type="submission" date="2011-07" db="EMBL/GenBank/DDBJ databases">
        <authorList>
            <consortium name="Caenorhabditis brenneri Sequencing and Analysis Consortium"/>
            <person name="Wilson R.K."/>
        </authorList>
    </citation>
    <scope>NUCLEOTIDE SEQUENCE [LARGE SCALE GENOMIC DNA]</scope>
    <source>
        <strain evidence="8">PB2801</strain>
    </source>
</reference>
<keyword evidence="8" id="KW-1185">Reference proteome</keyword>
<comment type="subcellular location">
    <subcellularLocation>
        <location evidence="5">Nucleus</location>
    </subcellularLocation>
</comment>
<dbReference type="GO" id="GO:0005634">
    <property type="term" value="C:nucleus"/>
    <property type="evidence" value="ECO:0007669"/>
    <property type="project" value="UniProtKB-SubCell"/>
</dbReference>
<evidence type="ECO:0000256" key="2">
    <source>
        <dbReference type="ARBA" id="ARBA00023125"/>
    </source>
</evidence>
<dbReference type="PROSITE" id="PS50252">
    <property type="entry name" value="TBOX_3"/>
    <property type="match status" value="1"/>
</dbReference>
<comment type="caution">
    <text evidence="5">Lacks conserved residue(s) required for the propagation of feature annotation.</text>
</comment>
<name>G0P3V1_CAEBE</name>
<feature type="domain" description="T-box" evidence="6">
    <location>
        <begin position="17"/>
        <end position="183"/>
    </location>
</feature>
<dbReference type="GO" id="GO:0003700">
    <property type="term" value="F:DNA-binding transcription factor activity"/>
    <property type="evidence" value="ECO:0007669"/>
    <property type="project" value="InterPro"/>
</dbReference>
<dbReference type="GO" id="GO:0045893">
    <property type="term" value="P:positive regulation of DNA-templated transcription"/>
    <property type="evidence" value="ECO:0007669"/>
    <property type="project" value="InterPro"/>
</dbReference>
<dbReference type="Gene3D" id="2.60.40.820">
    <property type="entry name" value="Transcription factor, T-box"/>
    <property type="match status" value="1"/>
</dbReference>
<dbReference type="STRING" id="135651.G0P3V1"/>
<dbReference type="SMART" id="SM00425">
    <property type="entry name" value="TBOX"/>
    <property type="match status" value="1"/>
</dbReference>
<gene>
    <name evidence="7" type="ORF">CAEBREN_11308</name>
</gene>
<keyword evidence="2 5" id="KW-0238">DNA-binding</keyword>
<evidence type="ECO:0000313" key="7">
    <source>
        <dbReference type="EMBL" id="EGT44358.1"/>
    </source>
</evidence>
<dbReference type="Pfam" id="PF00907">
    <property type="entry name" value="T-box"/>
    <property type="match status" value="1"/>
</dbReference>
<keyword evidence="1" id="KW-0805">Transcription regulation</keyword>
<sequence>MAHVTLVGGAPRGLELEMIATTMPRLMFPSTTIRIRNLDPKAEYRIYLKLTRSSQRFVLREQRWIVPERDFHEREDLEEKMVLNKHRQQTGAFFMKHGVSFENARISFNKVQTKLSVDTMYVRKYFKYQQTILVDRIDPNEGNRSCQVFPIRGGDFVAVSQFESSRMSQYYAIGFENIRQFGKRRQPTLKSTHTLFPMIYMNHPSDYPVSVEGFMIEDPDDVPPTKLSDGAIITRKYGRTYYYPPQQKTMEVAAAVEVKKEEVKS</sequence>
<dbReference type="Proteomes" id="UP000008068">
    <property type="component" value="Unassembled WGS sequence"/>
</dbReference>
<dbReference type="InterPro" id="IPR036960">
    <property type="entry name" value="T-box_sf"/>
</dbReference>
<evidence type="ECO:0000256" key="5">
    <source>
        <dbReference type="PROSITE-ProRule" id="PRU00201"/>
    </source>
</evidence>
<evidence type="ECO:0000259" key="6">
    <source>
        <dbReference type="PROSITE" id="PS50252"/>
    </source>
</evidence>
<evidence type="ECO:0000256" key="3">
    <source>
        <dbReference type="ARBA" id="ARBA00023163"/>
    </source>
</evidence>
<keyword evidence="4 5" id="KW-0539">Nucleus</keyword>
<proteinExistence type="predicted"/>
<evidence type="ECO:0000256" key="4">
    <source>
        <dbReference type="ARBA" id="ARBA00023242"/>
    </source>
</evidence>